<gene>
    <name evidence="6" type="ORF">PIB30_047336</name>
</gene>
<evidence type="ECO:0000313" key="7">
    <source>
        <dbReference type="Proteomes" id="UP001341840"/>
    </source>
</evidence>
<sequence length="200" mass="21985">MTRMLMIAAITTCLLSARDIVVKIIRSQEREGNSEVEAEAMASIPLGGPFYRGSAHYYNVAIPFSAGIPYRPLYSSRPTPSSSKSMNNLHDPLACGVVDNIPCSNWHGMGMPIGYRAMGPRNEFFLNDKAPQLCNTLRPEKQPPITENKSKHNVPAGSWKCEMCNNVNYPFRTKCNRYSCGAIKPSDGRISGGDMGSAHL</sequence>
<proteinExistence type="predicted"/>
<feature type="domain" description="RanBP2-type" evidence="5">
    <location>
        <begin position="157"/>
        <end position="183"/>
    </location>
</feature>
<dbReference type="InterPro" id="IPR036443">
    <property type="entry name" value="Znf_RanBP2_sf"/>
</dbReference>
<dbReference type="EMBL" id="JASCZI010030510">
    <property type="protein sequence ID" value="MED6123245.1"/>
    <property type="molecule type" value="Genomic_DNA"/>
</dbReference>
<dbReference type="InterPro" id="IPR001876">
    <property type="entry name" value="Znf_RanBP2"/>
</dbReference>
<name>A0ABU6RGS3_9FABA</name>
<comment type="caution">
    <text evidence="6">The sequence shown here is derived from an EMBL/GenBank/DDBJ whole genome shotgun (WGS) entry which is preliminary data.</text>
</comment>
<keyword evidence="2" id="KW-0863">Zinc-finger</keyword>
<dbReference type="Proteomes" id="UP001341840">
    <property type="component" value="Unassembled WGS sequence"/>
</dbReference>
<evidence type="ECO:0000256" key="4">
    <source>
        <dbReference type="SAM" id="SignalP"/>
    </source>
</evidence>
<accession>A0ABU6RGS3</accession>
<protein>
    <recommendedName>
        <fullName evidence="5">RanBP2-type domain-containing protein</fullName>
    </recommendedName>
</protein>
<keyword evidence="4" id="KW-0732">Signal</keyword>
<evidence type="ECO:0000256" key="1">
    <source>
        <dbReference type="ARBA" id="ARBA00022723"/>
    </source>
</evidence>
<keyword evidence="7" id="KW-1185">Reference proteome</keyword>
<feature type="chain" id="PRO_5046316200" description="RanBP2-type domain-containing protein" evidence="4">
    <location>
        <begin position="18"/>
        <end position="200"/>
    </location>
</feature>
<keyword evidence="1" id="KW-0479">Metal-binding</keyword>
<evidence type="ECO:0000256" key="3">
    <source>
        <dbReference type="ARBA" id="ARBA00022833"/>
    </source>
</evidence>
<organism evidence="6 7">
    <name type="scientific">Stylosanthes scabra</name>
    <dbReference type="NCBI Taxonomy" id="79078"/>
    <lineage>
        <taxon>Eukaryota</taxon>
        <taxon>Viridiplantae</taxon>
        <taxon>Streptophyta</taxon>
        <taxon>Embryophyta</taxon>
        <taxon>Tracheophyta</taxon>
        <taxon>Spermatophyta</taxon>
        <taxon>Magnoliopsida</taxon>
        <taxon>eudicotyledons</taxon>
        <taxon>Gunneridae</taxon>
        <taxon>Pentapetalae</taxon>
        <taxon>rosids</taxon>
        <taxon>fabids</taxon>
        <taxon>Fabales</taxon>
        <taxon>Fabaceae</taxon>
        <taxon>Papilionoideae</taxon>
        <taxon>50 kb inversion clade</taxon>
        <taxon>dalbergioids sensu lato</taxon>
        <taxon>Dalbergieae</taxon>
        <taxon>Pterocarpus clade</taxon>
        <taxon>Stylosanthes</taxon>
    </lineage>
</organism>
<evidence type="ECO:0000256" key="2">
    <source>
        <dbReference type="ARBA" id="ARBA00022771"/>
    </source>
</evidence>
<dbReference type="SUPFAM" id="SSF90209">
    <property type="entry name" value="Ran binding protein zinc finger-like"/>
    <property type="match status" value="1"/>
</dbReference>
<evidence type="ECO:0000259" key="5">
    <source>
        <dbReference type="SMART" id="SM00547"/>
    </source>
</evidence>
<dbReference type="SMART" id="SM00547">
    <property type="entry name" value="ZnF_RBZ"/>
    <property type="match status" value="1"/>
</dbReference>
<dbReference type="Gene3D" id="4.10.1060.10">
    <property type="entry name" value="Zinc finger, RanBP2-type"/>
    <property type="match status" value="1"/>
</dbReference>
<evidence type="ECO:0000313" key="6">
    <source>
        <dbReference type="EMBL" id="MED6123245.1"/>
    </source>
</evidence>
<reference evidence="6 7" key="1">
    <citation type="journal article" date="2023" name="Plants (Basel)">
        <title>Bridging the Gap: Combining Genomics and Transcriptomics Approaches to Understand Stylosanthes scabra, an Orphan Legume from the Brazilian Caatinga.</title>
        <authorList>
            <person name="Ferreira-Neto J.R.C."/>
            <person name="da Silva M.D."/>
            <person name="Binneck E."/>
            <person name="de Melo N.F."/>
            <person name="da Silva R.H."/>
            <person name="de Melo A.L.T.M."/>
            <person name="Pandolfi V."/>
            <person name="Bustamante F.O."/>
            <person name="Brasileiro-Vidal A.C."/>
            <person name="Benko-Iseppon A.M."/>
        </authorList>
    </citation>
    <scope>NUCLEOTIDE SEQUENCE [LARGE SCALE GENOMIC DNA]</scope>
    <source>
        <tissue evidence="6">Leaves</tissue>
    </source>
</reference>
<feature type="signal peptide" evidence="4">
    <location>
        <begin position="1"/>
        <end position="17"/>
    </location>
</feature>
<keyword evidence="3" id="KW-0862">Zinc</keyword>